<keyword evidence="3 5" id="KW-0949">S-adenosyl-L-methionine</keyword>
<evidence type="ECO:0000256" key="1">
    <source>
        <dbReference type="ARBA" id="ARBA00022603"/>
    </source>
</evidence>
<comment type="caution">
    <text evidence="7">The sequence shown here is derived from an EMBL/GenBank/DDBJ whole genome shotgun (WGS) entry which is preliminary data.</text>
</comment>
<evidence type="ECO:0000256" key="4">
    <source>
        <dbReference type="ARBA" id="ARBA00022694"/>
    </source>
</evidence>
<evidence type="ECO:0000256" key="3">
    <source>
        <dbReference type="ARBA" id="ARBA00022691"/>
    </source>
</evidence>
<feature type="domain" description="tRNA (adenine(58)-N(1))-methyltransferase catalytic subunit TRM61 C-terminal" evidence="6">
    <location>
        <begin position="82"/>
        <end position="239"/>
    </location>
</feature>
<dbReference type="Pfam" id="PF08704">
    <property type="entry name" value="GCD14"/>
    <property type="match status" value="1"/>
</dbReference>
<dbReference type="PANTHER" id="PTHR12133:SF1">
    <property type="entry name" value="TRNA (ADENINE(58)-N(1))-METHYLTRANSFERASE, MITOCHONDRIAL"/>
    <property type="match status" value="1"/>
</dbReference>
<feature type="binding site" evidence="5">
    <location>
        <position position="165"/>
    </location>
    <ligand>
        <name>S-adenosyl-L-methionine</name>
        <dbReference type="ChEBI" id="CHEBI:59789"/>
    </ligand>
</feature>
<accession>A0A7C2VDH4</accession>
<dbReference type="GO" id="GO:0031515">
    <property type="term" value="C:tRNA (m1A) methyltransferase complex"/>
    <property type="evidence" value="ECO:0007669"/>
    <property type="project" value="InterPro"/>
</dbReference>
<keyword evidence="2 7" id="KW-0808">Transferase</keyword>
<dbReference type="InterPro" id="IPR014816">
    <property type="entry name" value="tRNA_MeTrfase_Gcd14"/>
</dbReference>
<sequence length="267" mass="29989">MTSGLSTDNYIVSEGDKALLYFDSKRRWIVRIERDKAFSSDRGKIQLSDVIGVPYGSKIRTSVNFDAYVMKPLLIDYIEKGLRRATQVIYPKDQGLIVLLLDISPGKKVLEVGVGTGSTTIVLANIVRPLGHVYGYDVREEFIKIAKRNIAEVGLLDYVTLKVKDAREGIDEQDLDAAVVDIGDPWNILDNLYNALRPSAPVVFFLPSMNQVMKLFNALEEFKGFKDLRCYEVLAREIKLSAESIRPASVMVGHTGYIFFARKVFKG</sequence>
<evidence type="ECO:0000259" key="6">
    <source>
        <dbReference type="Pfam" id="PF08704"/>
    </source>
</evidence>
<evidence type="ECO:0000256" key="5">
    <source>
        <dbReference type="PIRSR" id="PIRSR017269-1"/>
    </source>
</evidence>
<dbReference type="PROSITE" id="PS51620">
    <property type="entry name" value="SAM_TRM61"/>
    <property type="match status" value="1"/>
</dbReference>
<feature type="binding site" evidence="5">
    <location>
        <position position="137"/>
    </location>
    <ligand>
        <name>S-adenosyl-L-methionine</name>
        <dbReference type="ChEBI" id="CHEBI:59789"/>
    </ligand>
</feature>
<dbReference type="InterPro" id="IPR029063">
    <property type="entry name" value="SAM-dependent_MTases_sf"/>
</dbReference>
<organism evidence="7">
    <name type="scientific">Ignisphaera aggregans</name>
    <dbReference type="NCBI Taxonomy" id="334771"/>
    <lineage>
        <taxon>Archaea</taxon>
        <taxon>Thermoproteota</taxon>
        <taxon>Thermoprotei</taxon>
        <taxon>Desulfurococcales</taxon>
        <taxon>Desulfurococcaceae</taxon>
        <taxon>Ignisphaera</taxon>
    </lineage>
</organism>
<dbReference type="Gene3D" id="3.10.330.20">
    <property type="match status" value="1"/>
</dbReference>
<name>A0A7C2VDH4_9CREN</name>
<dbReference type="EMBL" id="DSGT01000007">
    <property type="protein sequence ID" value="HEW53033.1"/>
    <property type="molecule type" value="Genomic_DNA"/>
</dbReference>
<feature type="binding site" evidence="5">
    <location>
        <position position="181"/>
    </location>
    <ligand>
        <name>S-adenosyl-L-methionine</name>
        <dbReference type="ChEBI" id="CHEBI:59789"/>
    </ligand>
</feature>
<proteinExistence type="predicted"/>
<dbReference type="GO" id="GO:0030488">
    <property type="term" value="P:tRNA methylation"/>
    <property type="evidence" value="ECO:0007669"/>
    <property type="project" value="InterPro"/>
</dbReference>
<dbReference type="SUPFAM" id="SSF53335">
    <property type="entry name" value="S-adenosyl-L-methionine-dependent methyltransferases"/>
    <property type="match status" value="1"/>
</dbReference>
<dbReference type="Gene3D" id="3.40.50.150">
    <property type="entry name" value="Vaccinia Virus protein VP39"/>
    <property type="match status" value="1"/>
</dbReference>
<keyword evidence="1 7" id="KW-0489">Methyltransferase</keyword>
<keyword evidence="4" id="KW-0819">tRNA processing</keyword>
<dbReference type="InterPro" id="IPR049470">
    <property type="entry name" value="TRM61_C"/>
</dbReference>
<dbReference type="AlphaFoldDB" id="A0A7C2VDH4"/>
<evidence type="ECO:0000256" key="2">
    <source>
        <dbReference type="ARBA" id="ARBA00022679"/>
    </source>
</evidence>
<dbReference type="PIRSF" id="PIRSF017269">
    <property type="entry name" value="GCD14"/>
    <property type="match status" value="1"/>
</dbReference>
<reference evidence="7" key="1">
    <citation type="journal article" date="2020" name="mSystems">
        <title>Genome- and Community-Level Interaction Insights into Carbon Utilization and Element Cycling Functions of Hydrothermarchaeota in Hydrothermal Sediment.</title>
        <authorList>
            <person name="Zhou Z."/>
            <person name="Liu Y."/>
            <person name="Xu W."/>
            <person name="Pan J."/>
            <person name="Luo Z.H."/>
            <person name="Li M."/>
        </authorList>
    </citation>
    <scope>NUCLEOTIDE SEQUENCE [LARGE SCALE GENOMIC DNA]</scope>
    <source>
        <strain evidence="7">SpSt-16</strain>
    </source>
</reference>
<evidence type="ECO:0000313" key="7">
    <source>
        <dbReference type="EMBL" id="HEW53033.1"/>
    </source>
</evidence>
<dbReference type="CDD" id="cd02440">
    <property type="entry name" value="AdoMet_MTases"/>
    <property type="match status" value="1"/>
</dbReference>
<dbReference type="GO" id="GO:0160107">
    <property type="term" value="F:tRNA (adenine(58)-N1)-methyltransferase activity"/>
    <property type="evidence" value="ECO:0007669"/>
    <property type="project" value="InterPro"/>
</dbReference>
<protein>
    <submittedName>
        <fullName evidence="7">tRNA (Adenine-N1)-methyltransferase</fullName>
    </submittedName>
</protein>
<dbReference type="PANTHER" id="PTHR12133">
    <property type="entry name" value="TRNA (ADENINE(58)-N(1))-METHYLTRANSFERASE"/>
    <property type="match status" value="1"/>
</dbReference>
<gene>
    <name evidence="7" type="ORF">ENO77_02520</name>
</gene>